<dbReference type="EMBL" id="CAJVCH010308810">
    <property type="protein sequence ID" value="CAG7786016.1"/>
    <property type="molecule type" value="Genomic_DNA"/>
</dbReference>
<feature type="non-terminal residue" evidence="2">
    <location>
        <position position="1"/>
    </location>
</feature>
<name>A0A8J2KA75_9HEXA</name>
<comment type="caution">
    <text evidence="2">The sequence shown here is derived from an EMBL/GenBank/DDBJ whole genome shotgun (WGS) entry which is preliminary data.</text>
</comment>
<reference evidence="2" key="1">
    <citation type="submission" date="2021-06" db="EMBL/GenBank/DDBJ databases">
        <authorList>
            <person name="Hodson N. C."/>
            <person name="Mongue J. A."/>
            <person name="Jaron S. K."/>
        </authorList>
    </citation>
    <scope>NUCLEOTIDE SEQUENCE</scope>
</reference>
<dbReference type="AlphaFoldDB" id="A0A8J2KA75"/>
<evidence type="ECO:0000256" key="1">
    <source>
        <dbReference type="SAM" id="MobiDB-lite"/>
    </source>
</evidence>
<feature type="region of interest" description="Disordered" evidence="1">
    <location>
        <begin position="1"/>
        <end position="24"/>
    </location>
</feature>
<evidence type="ECO:0000313" key="2">
    <source>
        <dbReference type="EMBL" id="CAG7786016.1"/>
    </source>
</evidence>
<keyword evidence="3" id="KW-1185">Reference proteome</keyword>
<proteinExistence type="predicted"/>
<organism evidence="2 3">
    <name type="scientific">Allacma fusca</name>
    <dbReference type="NCBI Taxonomy" id="39272"/>
    <lineage>
        <taxon>Eukaryota</taxon>
        <taxon>Metazoa</taxon>
        <taxon>Ecdysozoa</taxon>
        <taxon>Arthropoda</taxon>
        <taxon>Hexapoda</taxon>
        <taxon>Collembola</taxon>
        <taxon>Symphypleona</taxon>
        <taxon>Sminthuridae</taxon>
        <taxon>Allacma</taxon>
    </lineage>
</organism>
<protein>
    <submittedName>
        <fullName evidence="2">Uncharacterized protein</fullName>
    </submittedName>
</protein>
<gene>
    <name evidence="2" type="ORF">AFUS01_LOCUS24601</name>
</gene>
<evidence type="ECO:0000313" key="3">
    <source>
        <dbReference type="Proteomes" id="UP000708208"/>
    </source>
</evidence>
<dbReference type="Proteomes" id="UP000708208">
    <property type="component" value="Unassembled WGS sequence"/>
</dbReference>
<feature type="compositionally biased region" description="Polar residues" evidence="1">
    <location>
        <begin position="1"/>
        <end position="18"/>
    </location>
</feature>
<sequence length="89" mass="9887">RQTPSMSSSMNNHTQSSVRAMGPTKKLVIPNYSAEHKAACVSSNGKPLCYECKRENHRVHRCWKLMKAQGIPLPEKPAPTISITPPENC</sequence>
<accession>A0A8J2KA75</accession>